<dbReference type="PANTHER" id="PTHR42929">
    <property type="entry name" value="INNER MEMBRANE ABC TRANSPORTER PERMEASE PROTEIN YDCU-RELATED-RELATED"/>
    <property type="match status" value="1"/>
</dbReference>
<feature type="domain" description="ABC transmembrane type-1" evidence="9">
    <location>
        <begin position="81"/>
        <end position="287"/>
    </location>
</feature>
<evidence type="ECO:0000256" key="4">
    <source>
        <dbReference type="ARBA" id="ARBA00022475"/>
    </source>
</evidence>
<comment type="subcellular location">
    <subcellularLocation>
        <location evidence="1 8">Cell membrane</location>
        <topology evidence="1 8">Multi-pass membrane protein</topology>
    </subcellularLocation>
</comment>
<dbReference type="EMBL" id="FNVO01000025">
    <property type="protein sequence ID" value="SEG90116.1"/>
    <property type="molecule type" value="Genomic_DNA"/>
</dbReference>
<keyword evidence="5 8" id="KW-0812">Transmembrane</keyword>
<dbReference type="Pfam" id="PF00528">
    <property type="entry name" value="BPD_transp_1"/>
    <property type="match status" value="1"/>
</dbReference>
<keyword evidence="11" id="KW-1185">Reference proteome</keyword>
<evidence type="ECO:0000259" key="9">
    <source>
        <dbReference type="PROSITE" id="PS50928"/>
    </source>
</evidence>
<dbReference type="AlphaFoldDB" id="A0A1H6DZD3"/>
<dbReference type="SUPFAM" id="SSF161098">
    <property type="entry name" value="MetI-like"/>
    <property type="match status" value="1"/>
</dbReference>
<keyword evidence="7 8" id="KW-0472">Membrane</keyword>
<evidence type="ECO:0000256" key="8">
    <source>
        <dbReference type="RuleBase" id="RU363032"/>
    </source>
</evidence>
<evidence type="ECO:0000313" key="11">
    <source>
        <dbReference type="Proteomes" id="UP000236723"/>
    </source>
</evidence>
<dbReference type="PROSITE" id="PS50928">
    <property type="entry name" value="ABC_TM1"/>
    <property type="match status" value="1"/>
</dbReference>
<name>A0A1H6DZD3_9ACTN</name>
<gene>
    <name evidence="10" type="ORF">SAMN04489712_12543</name>
</gene>
<feature type="transmembrane region" description="Helical" evidence="8">
    <location>
        <begin position="268"/>
        <end position="291"/>
    </location>
</feature>
<feature type="transmembrane region" description="Helical" evidence="8">
    <location>
        <begin position="85"/>
        <end position="105"/>
    </location>
</feature>
<keyword evidence="3 8" id="KW-0813">Transport</keyword>
<dbReference type="PANTHER" id="PTHR42929:SF5">
    <property type="entry name" value="ABC TRANSPORTER PERMEASE PROTEIN"/>
    <property type="match status" value="1"/>
</dbReference>
<feature type="transmembrane region" description="Helical" evidence="8">
    <location>
        <begin position="31"/>
        <end position="54"/>
    </location>
</feature>
<dbReference type="Gene3D" id="1.10.3720.10">
    <property type="entry name" value="MetI-like"/>
    <property type="match status" value="1"/>
</dbReference>
<dbReference type="InterPro" id="IPR035906">
    <property type="entry name" value="MetI-like_sf"/>
</dbReference>
<keyword evidence="6 8" id="KW-1133">Transmembrane helix</keyword>
<protein>
    <submittedName>
        <fullName evidence="10">Putative spermidine/putrescine transport system permease protein</fullName>
    </submittedName>
</protein>
<feature type="transmembrane region" description="Helical" evidence="8">
    <location>
        <begin position="117"/>
        <end position="140"/>
    </location>
</feature>
<sequence>MTSAATDSSTGRLRGRPRPLRLSRWLRFDGWGALVLPLLVFLVLVFGLPLVVMLSRSLTDPSFGLQNYRDIFANAVYPRVLGNTFLIAAIVTVVTLALAYPYAYLMTLVGPVWRMIMLGLVLVPFWTSILVRSFALVLFLRDTGAFNSTLQTLDVIDQPIPLIRTLTGVVFGMVQVALPFAVLPIFATMQGIDRRLLQAAESLGARPAGAFWRIFVPLSAPGVAAAVLLTFVQALGYYITPALLGGPKNTMIGELIVQQVSTVLRFGFAAALATLLLLTTFLLLVVAGRFVDLQKHLMRQT</sequence>
<feature type="transmembrane region" description="Helical" evidence="8">
    <location>
        <begin position="210"/>
        <end position="239"/>
    </location>
</feature>
<evidence type="ECO:0000313" key="10">
    <source>
        <dbReference type="EMBL" id="SEG90116.1"/>
    </source>
</evidence>
<organism evidence="10 11">
    <name type="scientific">Thermomonospora echinospora</name>
    <dbReference type="NCBI Taxonomy" id="1992"/>
    <lineage>
        <taxon>Bacteria</taxon>
        <taxon>Bacillati</taxon>
        <taxon>Actinomycetota</taxon>
        <taxon>Actinomycetes</taxon>
        <taxon>Streptosporangiales</taxon>
        <taxon>Thermomonosporaceae</taxon>
        <taxon>Thermomonospora</taxon>
    </lineage>
</organism>
<dbReference type="InterPro" id="IPR000515">
    <property type="entry name" value="MetI-like"/>
</dbReference>
<evidence type="ECO:0000256" key="7">
    <source>
        <dbReference type="ARBA" id="ARBA00023136"/>
    </source>
</evidence>
<dbReference type="RefSeq" id="WP_103943951.1">
    <property type="nucleotide sequence ID" value="NZ_FNVO01000025.1"/>
</dbReference>
<evidence type="ECO:0000256" key="2">
    <source>
        <dbReference type="ARBA" id="ARBA00007069"/>
    </source>
</evidence>
<dbReference type="GO" id="GO:0055085">
    <property type="term" value="P:transmembrane transport"/>
    <property type="evidence" value="ECO:0007669"/>
    <property type="project" value="InterPro"/>
</dbReference>
<reference evidence="11" key="1">
    <citation type="submission" date="2016-10" db="EMBL/GenBank/DDBJ databases">
        <authorList>
            <person name="Varghese N."/>
            <person name="Submissions S."/>
        </authorList>
    </citation>
    <scope>NUCLEOTIDE SEQUENCE [LARGE SCALE GENOMIC DNA]</scope>
    <source>
        <strain evidence="11">DSM 43163</strain>
    </source>
</reference>
<dbReference type="CDD" id="cd06261">
    <property type="entry name" value="TM_PBP2"/>
    <property type="match status" value="1"/>
</dbReference>
<proteinExistence type="inferred from homology"/>
<evidence type="ECO:0000256" key="1">
    <source>
        <dbReference type="ARBA" id="ARBA00004651"/>
    </source>
</evidence>
<comment type="similarity">
    <text evidence="2">Belongs to the binding-protein-dependent transport system permease family. CysTW subfamily.</text>
</comment>
<dbReference type="OrthoDB" id="9808619at2"/>
<evidence type="ECO:0000256" key="3">
    <source>
        <dbReference type="ARBA" id="ARBA00022448"/>
    </source>
</evidence>
<dbReference type="GO" id="GO:0005886">
    <property type="term" value="C:plasma membrane"/>
    <property type="evidence" value="ECO:0007669"/>
    <property type="project" value="UniProtKB-SubCell"/>
</dbReference>
<feature type="transmembrane region" description="Helical" evidence="8">
    <location>
        <begin position="160"/>
        <end position="189"/>
    </location>
</feature>
<evidence type="ECO:0000256" key="5">
    <source>
        <dbReference type="ARBA" id="ARBA00022692"/>
    </source>
</evidence>
<evidence type="ECO:0000256" key="6">
    <source>
        <dbReference type="ARBA" id="ARBA00022989"/>
    </source>
</evidence>
<accession>A0A1H6DZD3</accession>
<dbReference type="Proteomes" id="UP000236723">
    <property type="component" value="Unassembled WGS sequence"/>
</dbReference>
<keyword evidence="4" id="KW-1003">Cell membrane</keyword>